<keyword evidence="2" id="KW-1133">Transmembrane helix</keyword>
<evidence type="ECO:0000313" key="3">
    <source>
        <dbReference type="EMBL" id="ACB28019.1"/>
    </source>
</evidence>
<accession>B1M944</accession>
<dbReference type="RefSeq" id="WP_012329813.1">
    <property type="nucleotide sequence ID" value="NC_010510.1"/>
</dbReference>
<proteinExistence type="predicted"/>
<evidence type="ECO:0000256" key="2">
    <source>
        <dbReference type="SAM" id="Phobius"/>
    </source>
</evidence>
<dbReference type="KEGG" id="mrd:Mrad2831_6090"/>
<dbReference type="Gene3D" id="3.30.450.20">
    <property type="entry name" value="PAS domain"/>
    <property type="match status" value="1"/>
</dbReference>
<dbReference type="AlphaFoldDB" id="B1M944"/>
<gene>
    <name evidence="3" type="ordered locus">Mrad2831_6090</name>
</gene>
<evidence type="ECO:0008006" key="5">
    <source>
        <dbReference type="Google" id="ProtNLM"/>
    </source>
</evidence>
<keyword evidence="2" id="KW-0472">Membrane</keyword>
<dbReference type="GeneID" id="43529531"/>
<dbReference type="eggNOG" id="COG3437">
    <property type="taxonomic scope" value="Bacteria"/>
</dbReference>
<name>B1M944_METRJ</name>
<dbReference type="HOGENOM" id="CLU_836285_0_0_5"/>
<feature type="compositionally biased region" description="Low complexity" evidence="1">
    <location>
        <begin position="318"/>
        <end position="332"/>
    </location>
</feature>
<evidence type="ECO:0000313" key="4">
    <source>
        <dbReference type="Proteomes" id="UP000006589"/>
    </source>
</evidence>
<geneLocation type="plasmid" evidence="3 4">
    <name>pMRAD01</name>
</geneLocation>
<keyword evidence="2" id="KW-0812">Transmembrane</keyword>
<feature type="transmembrane region" description="Helical" evidence="2">
    <location>
        <begin position="28"/>
        <end position="52"/>
    </location>
</feature>
<protein>
    <recommendedName>
        <fullName evidence="5">Cache domain-containing protein</fullName>
    </recommendedName>
</protein>
<feature type="region of interest" description="Disordered" evidence="1">
    <location>
        <begin position="310"/>
        <end position="332"/>
    </location>
</feature>
<reference evidence="3 4" key="1">
    <citation type="submission" date="2008-03" db="EMBL/GenBank/DDBJ databases">
        <title>Complete sequence of plasmid1 of Methylobacterium radiotolerans JCM 2831.</title>
        <authorList>
            <consortium name="US DOE Joint Genome Institute"/>
            <person name="Copeland A."/>
            <person name="Lucas S."/>
            <person name="Lapidus A."/>
            <person name="Glavina del Rio T."/>
            <person name="Dalin E."/>
            <person name="Tice H."/>
            <person name="Bruce D."/>
            <person name="Goodwin L."/>
            <person name="Pitluck S."/>
            <person name="Kiss H."/>
            <person name="Brettin T."/>
            <person name="Detter J.C."/>
            <person name="Han C."/>
            <person name="Kuske C.R."/>
            <person name="Schmutz J."/>
            <person name="Larimer F."/>
            <person name="Land M."/>
            <person name="Hauser L."/>
            <person name="Kyrpides N."/>
            <person name="Mikhailova N."/>
            <person name="Marx C.J."/>
            <person name="Richardson P."/>
        </authorList>
    </citation>
    <scope>NUCLEOTIDE SEQUENCE [LARGE SCALE GENOMIC DNA]</scope>
    <source>
        <strain evidence="4">ATCC 27329 / DSM 1819 / JCM 2831 / NBRC 15690 / NCIMB 10815 / 0-1</strain>
        <plasmid evidence="4">Plasmid pMRAD01</plasmid>
    </source>
</reference>
<dbReference type="EMBL" id="CP001002">
    <property type="protein sequence ID" value="ACB28019.1"/>
    <property type="molecule type" value="Genomic_DNA"/>
</dbReference>
<dbReference type="Proteomes" id="UP000006589">
    <property type="component" value="Plasmid pMRAD01"/>
</dbReference>
<organism evidence="3 4">
    <name type="scientific">Methylobacterium radiotolerans (strain ATCC 27329 / DSM 1819 / JCM 2831 / NBRC 15690 / NCIMB 10815 / 0-1)</name>
    <dbReference type="NCBI Taxonomy" id="426355"/>
    <lineage>
        <taxon>Bacteria</taxon>
        <taxon>Pseudomonadati</taxon>
        <taxon>Pseudomonadota</taxon>
        <taxon>Alphaproteobacteria</taxon>
        <taxon>Hyphomicrobiales</taxon>
        <taxon>Methylobacteriaceae</taxon>
        <taxon>Methylobacterium</taxon>
    </lineage>
</organism>
<keyword evidence="3" id="KW-0614">Plasmid</keyword>
<sequence>MKIRLRDHVISLHRSVIARARNAAKRTVGFATIIYISFAIIVSATTAFVIFAENYTLKDLRQNQIRQEFEALSSLGLAKITAELGKSDVALDTLAMTDAYRFATEETSLSLARVLGNLREVSPAAYAVFVAFPDGSYSLARRINKQLDTTGEPIVDEQGPKFELQFTESSAAGHRVRFIYLNADYERVVSLEPKKEYHAPQTRPWYIAGKSNSRAQLVGPYSYDDVDFVGLTLSRRSASNNSIVFGVDITLASLSDSLRDCIFISGERIMLFDTDGQLLAEASSARQGETNDLLPLGSIDIQNKKRARMGMLARPDRTSQSSGGASSRSFRR</sequence>
<evidence type="ECO:0000256" key="1">
    <source>
        <dbReference type="SAM" id="MobiDB-lite"/>
    </source>
</evidence>